<dbReference type="RefSeq" id="WP_254166996.1">
    <property type="nucleotide sequence ID" value="NZ_JANAFB010000024.1"/>
</dbReference>
<reference evidence="2" key="1">
    <citation type="submission" date="2022-06" db="EMBL/GenBank/DDBJ databases">
        <title>Rothia sp. isolated from sandalwood seedling.</title>
        <authorList>
            <person name="Tuikhar N."/>
            <person name="Kirdat K."/>
            <person name="Thorat V."/>
            <person name="Swetha P."/>
            <person name="Padma S."/>
            <person name="Sundararaj R."/>
            <person name="Yadav A."/>
        </authorList>
    </citation>
    <scope>NUCLEOTIDE SEQUENCE</scope>
    <source>
        <strain evidence="2">AR01</strain>
    </source>
</reference>
<keyword evidence="1" id="KW-0812">Transmembrane</keyword>
<keyword evidence="1" id="KW-0472">Membrane</keyword>
<keyword evidence="3" id="KW-1185">Reference proteome</keyword>
<feature type="transmembrane region" description="Helical" evidence="1">
    <location>
        <begin position="20"/>
        <end position="44"/>
    </location>
</feature>
<name>A0A9X2HGN1_9MICC</name>
<keyword evidence="1" id="KW-1133">Transmembrane helix</keyword>
<evidence type="ECO:0000313" key="2">
    <source>
        <dbReference type="EMBL" id="MCP3426377.1"/>
    </source>
</evidence>
<proteinExistence type="predicted"/>
<evidence type="ECO:0000313" key="3">
    <source>
        <dbReference type="Proteomes" id="UP001139502"/>
    </source>
</evidence>
<sequence length="155" mass="16419">MHSTPAPPRPHPLRRRPWPWLLPVLTGAVGVLLGALLTLVGVVLSSPEASGTSSTTADAVRTCGLGHRDDVGFGASGQGPDLRMNWAAGADEAEEFDVARGDVVCVLERLGATSADVHRLLDSDRASASVVLERYQVTAHLDDESHQYADFQPTG</sequence>
<protein>
    <submittedName>
        <fullName evidence="2">Uncharacterized protein</fullName>
    </submittedName>
</protein>
<comment type="caution">
    <text evidence="2">The sequence shown here is derived from an EMBL/GenBank/DDBJ whole genome shotgun (WGS) entry which is preliminary data.</text>
</comment>
<dbReference type="EMBL" id="JANAFB010000024">
    <property type="protein sequence ID" value="MCP3426377.1"/>
    <property type="molecule type" value="Genomic_DNA"/>
</dbReference>
<accession>A0A9X2HGN1</accession>
<dbReference type="AlphaFoldDB" id="A0A9X2HGN1"/>
<gene>
    <name evidence="2" type="ORF">NBM05_10280</name>
</gene>
<evidence type="ECO:0000256" key="1">
    <source>
        <dbReference type="SAM" id="Phobius"/>
    </source>
</evidence>
<dbReference type="Proteomes" id="UP001139502">
    <property type="component" value="Unassembled WGS sequence"/>
</dbReference>
<organism evidence="2 3">
    <name type="scientific">Rothia santali</name>
    <dbReference type="NCBI Taxonomy" id="2949643"/>
    <lineage>
        <taxon>Bacteria</taxon>
        <taxon>Bacillati</taxon>
        <taxon>Actinomycetota</taxon>
        <taxon>Actinomycetes</taxon>
        <taxon>Micrococcales</taxon>
        <taxon>Micrococcaceae</taxon>
        <taxon>Rothia</taxon>
    </lineage>
</organism>